<feature type="transmembrane region" description="Helical" evidence="1">
    <location>
        <begin position="12"/>
        <end position="32"/>
    </location>
</feature>
<name>A0ABN3AIY5_9ACTN</name>
<dbReference type="Pfam" id="PF11887">
    <property type="entry name" value="Mce4_CUP1"/>
    <property type="match status" value="1"/>
</dbReference>
<evidence type="ECO:0000313" key="5">
    <source>
        <dbReference type="Proteomes" id="UP001501020"/>
    </source>
</evidence>
<evidence type="ECO:0000259" key="3">
    <source>
        <dbReference type="Pfam" id="PF11887"/>
    </source>
</evidence>
<organism evidence="4 5">
    <name type="scientific">Actinomadura napierensis</name>
    <dbReference type="NCBI Taxonomy" id="267854"/>
    <lineage>
        <taxon>Bacteria</taxon>
        <taxon>Bacillati</taxon>
        <taxon>Actinomycetota</taxon>
        <taxon>Actinomycetes</taxon>
        <taxon>Streptosporangiales</taxon>
        <taxon>Thermomonosporaceae</taxon>
        <taxon>Actinomadura</taxon>
    </lineage>
</organism>
<evidence type="ECO:0000313" key="4">
    <source>
        <dbReference type="EMBL" id="GAA2170361.1"/>
    </source>
</evidence>
<dbReference type="InterPro" id="IPR052336">
    <property type="entry name" value="MlaD_Phospholipid_Transporter"/>
</dbReference>
<dbReference type="Pfam" id="PF02470">
    <property type="entry name" value="MlaD"/>
    <property type="match status" value="1"/>
</dbReference>
<comment type="caution">
    <text evidence="4">The sequence shown here is derived from an EMBL/GenBank/DDBJ whole genome shotgun (WGS) entry which is preliminary data.</text>
</comment>
<sequence>MSDEHLSARSRFLYAVAGFAALAVAAAAMVVAGSPSPGRVHRFTAVFSTAGEGLDPGRSDVKVRGIAVGRVESVRLRRDGRVAVGLRVEAGVAVPATTRAAIEPVSVFGPKDLSLDLGAGPALPDGAEITRTSEPRELTGITDRAYDLARAIDPSDVATIMRTLSAGLDGEGPALHRTVVNGAAVTDAVHAREPEIRRMIGDLTGVSGTLAARGGTIAGAAGDFDRLAPVIYQRPDKVSQLLDAAGELSDQVGGTFRAHGANIGRMVDGTANVVQVVASQDRNLPVLMDVLDRLFRGLGGLIRVPGPEGTLLGRGVDTFSLDLCRTFIDLCQAP</sequence>
<evidence type="ECO:0000259" key="2">
    <source>
        <dbReference type="Pfam" id="PF02470"/>
    </source>
</evidence>
<dbReference type="EMBL" id="BAAAMR010000194">
    <property type="protein sequence ID" value="GAA2170361.1"/>
    <property type="molecule type" value="Genomic_DNA"/>
</dbReference>
<dbReference type="NCBIfam" id="TIGR00996">
    <property type="entry name" value="Mtu_fam_mce"/>
    <property type="match status" value="1"/>
</dbReference>
<feature type="domain" description="Mammalian cell entry C-terminal" evidence="3">
    <location>
        <begin position="122"/>
        <end position="293"/>
    </location>
</feature>
<gene>
    <name evidence="4" type="ORF">GCM10009727_94550</name>
</gene>
<reference evidence="4 5" key="1">
    <citation type="journal article" date="2019" name="Int. J. Syst. Evol. Microbiol.">
        <title>The Global Catalogue of Microorganisms (GCM) 10K type strain sequencing project: providing services to taxonomists for standard genome sequencing and annotation.</title>
        <authorList>
            <consortium name="The Broad Institute Genomics Platform"/>
            <consortium name="The Broad Institute Genome Sequencing Center for Infectious Disease"/>
            <person name="Wu L."/>
            <person name="Ma J."/>
        </authorList>
    </citation>
    <scope>NUCLEOTIDE SEQUENCE [LARGE SCALE GENOMIC DNA]</scope>
    <source>
        <strain evidence="4 5">JCM 13850</strain>
    </source>
</reference>
<keyword evidence="1" id="KW-0472">Membrane</keyword>
<evidence type="ECO:0008006" key="6">
    <source>
        <dbReference type="Google" id="ProtNLM"/>
    </source>
</evidence>
<dbReference type="InterPro" id="IPR024516">
    <property type="entry name" value="Mce_C"/>
</dbReference>
<keyword evidence="5" id="KW-1185">Reference proteome</keyword>
<dbReference type="PANTHER" id="PTHR33371">
    <property type="entry name" value="INTERMEMBRANE PHOSPHOLIPID TRANSPORT SYSTEM BINDING PROTEIN MLAD-RELATED"/>
    <property type="match status" value="1"/>
</dbReference>
<dbReference type="InterPro" id="IPR005693">
    <property type="entry name" value="Mce"/>
</dbReference>
<accession>A0ABN3AIY5</accession>
<proteinExistence type="predicted"/>
<keyword evidence="1" id="KW-1133">Transmembrane helix</keyword>
<protein>
    <recommendedName>
        <fullName evidence="6">MCE family protein</fullName>
    </recommendedName>
</protein>
<dbReference type="InterPro" id="IPR003399">
    <property type="entry name" value="Mce/MlaD"/>
</dbReference>
<dbReference type="PANTHER" id="PTHR33371:SF16">
    <property type="entry name" value="MCE-FAMILY PROTEIN MCE3F"/>
    <property type="match status" value="1"/>
</dbReference>
<dbReference type="RefSeq" id="WP_344284558.1">
    <property type="nucleotide sequence ID" value="NZ_BAAAMR010000194.1"/>
</dbReference>
<keyword evidence="1" id="KW-0812">Transmembrane</keyword>
<evidence type="ECO:0000256" key="1">
    <source>
        <dbReference type="SAM" id="Phobius"/>
    </source>
</evidence>
<dbReference type="Proteomes" id="UP001501020">
    <property type="component" value="Unassembled WGS sequence"/>
</dbReference>
<feature type="domain" description="Mce/MlaD" evidence="2">
    <location>
        <begin position="42"/>
        <end position="116"/>
    </location>
</feature>